<organism evidence="2">
    <name type="scientific">Notodromas monacha</name>
    <dbReference type="NCBI Taxonomy" id="399045"/>
    <lineage>
        <taxon>Eukaryota</taxon>
        <taxon>Metazoa</taxon>
        <taxon>Ecdysozoa</taxon>
        <taxon>Arthropoda</taxon>
        <taxon>Crustacea</taxon>
        <taxon>Oligostraca</taxon>
        <taxon>Ostracoda</taxon>
        <taxon>Podocopa</taxon>
        <taxon>Podocopida</taxon>
        <taxon>Cypridocopina</taxon>
        <taxon>Cypridoidea</taxon>
        <taxon>Cyprididae</taxon>
        <taxon>Notodromas</taxon>
    </lineage>
</organism>
<feature type="region of interest" description="Disordered" evidence="1">
    <location>
        <begin position="132"/>
        <end position="160"/>
    </location>
</feature>
<proteinExistence type="predicted"/>
<keyword evidence="3" id="KW-1185">Reference proteome</keyword>
<dbReference type="Proteomes" id="UP000678499">
    <property type="component" value="Unassembled WGS sequence"/>
</dbReference>
<evidence type="ECO:0000313" key="3">
    <source>
        <dbReference type="Proteomes" id="UP000678499"/>
    </source>
</evidence>
<dbReference type="EMBL" id="CAJPEX010000866">
    <property type="protein sequence ID" value="CAG0917458.1"/>
    <property type="molecule type" value="Genomic_DNA"/>
</dbReference>
<gene>
    <name evidence="2" type="ORF">NMOB1V02_LOCUS5041</name>
</gene>
<feature type="region of interest" description="Disordered" evidence="1">
    <location>
        <begin position="252"/>
        <end position="281"/>
    </location>
</feature>
<dbReference type="EMBL" id="OA882903">
    <property type="protein sequence ID" value="CAD7277306.1"/>
    <property type="molecule type" value="Genomic_DNA"/>
</dbReference>
<feature type="region of interest" description="Disordered" evidence="1">
    <location>
        <begin position="442"/>
        <end position="493"/>
    </location>
</feature>
<name>A0A7R9BMP7_9CRUS</name>
<feature type="compositionally biased region" description="Basic and acidic residues" evidence="1">
    <location>
        <begin position="255"/>
        <end position="274"/>
    </location>
</feature>
<feature type="compositionally biased region" description="Polar residues" evidence="1">
    <location>
        <begin position="471"/>
        <end position="484"/>
    </location>
</feature>
<feature type="region of interest" description="Disordered" evidence="1">
    <location>
        <begin position="295"/>
        <end position="360"/>
    </location>
</feature>
<feature type="compositionally biased region" description="Basic and acidic residues" evidence="1">
    <location>
        <begin position="461"/>
        <end position="470"/>
    </location>
</feature>
<feature type="compositionally biased region" description="Basic residues" evidence="1">
    <location>
        <begin position="136"/>
        <end position="147"/>
    </location>
</feature>
<feature type="region of interest" description="Disordered" evidence="1">
    <location>
        <begin position="77"/>
        <end position="100"/>
    </location>
</feature>
<feature type="compositionally biased region" description="Basic and acidic residues" evidence="1">
    <location>
        <begin position="314"/>
        <end position="333"/>
    </location>
</feature>
<dbReference type="AlphaFoldDB" id="A0A7R9BMP7"/>
<sequence length="674" mass="75905">MVSGPRLPQQGGNSVIGFIQTPFRHIAVTAAAAASIVTGTVSQTFHSQHPKIPAQKTKQVRKDATKTLPIVRRSAPVYSVPSPSRHGDDFNMRPYELKPTPPKRVKLMRIKRRESGSDKIMEQWIDQQARLEAAKARSKRRSKKVHRQSSGASLQAPPKRTAYDVLLQDTHAVRGPRTSQQISVRNRAINDIHQHALRDLKNPSKRKNRWEATPMNRVKQDEALEFLERRDMFGNLLPPPESNEDSILAAAATNPKKESRKSAVHPEHYVEPRDRHTRRKDVELSSILKAYVHMNPGKQTSIRRHNSGTDMDCNDDRVISSRSDNRTKAAGDRRNRRKTHSEYSTTTSTEDHEINSDYTEDYGQGSKIHHSIRRENGGSLSVLGQDTYFQPDFYTQAPPLNLQFDENSAEMPLSPSAQLELIQCLAEKEPALLKLAEKLSLVKSKSQKSSPQRTTRRPAARSKESPKSEETSLQNQSGPSNSIEQAKAPELDDHPDITVETTILQENQNVFERVATANDLGLVPLNNEQETSSDRGGTERNYECLQSKEKATRESICAFTIEEQPKQHAAKAATDAIVAEKPQLTNTPKLVTPKWIPPLEEEINMSSSEKSSALKHLWDTVSMTWADLFYEDPGPDSEGRPFFSFVPIIGYPLNGEDKWAKYTELQKADDLFSN</sequence>
<accession>A0A7R9BMP7</accession>
<evidence type="ECO:0000313" key="2">
    <source>
        <dbReference type="EMBL" id="CAD7277306.1"/>
    </source>
</evidence>
<evidence type="ECO:0000256" key="1">
    <source>
        <dbReference type="SAM" id="MobiDB-lite"/>
    </source>
</evidence>
<reference evidence="2" key="1">
    <citation type="submission" date="2020-11" db="EMBL/GenBank/DDBJ databases">
        <authorList>
            <person name="Tran Van P."/>
        </authorList>
    </citation>
    <scope>NUCLEOTIDE SEQUENCE</scope>
</reference>
<protein>
    <submittedName>
        <fullName evidence="2">Uncharacterized protein</fullName>
    </submittedName>
</protein>